<reference evidence="1" key="2">
    <citation type="submission" date="2021-04" db="EMBL/GenBank/DDBJ databases">
        <authorList>
            <person name="Gilroy R."/>
        </authorList>
    </citation>
    <scope>NUCLEOTIDE SEQUENCE</scope>
    <source>
        <strain evidence="1">Gambia2-208</strain>
    </source>
</reference>
<accession>A0A9D2CL49</accession>
<comment type="caution">
    <text evidence="1">The sequence shown here is derived from an EMBL/GenBank/DDBJ whole genome shotgun (WGS) entry which is preliminary data.</text>
</comment>
<dbReference type="AlphaFoldDB" id="A0A9D2CL49"/>
<sequence length="53" mass="6120">MKGFIKRLVGLLLLLVTSPIIFISQPVSWLICGKTIPFVEKYMDWVDNKLLKL</sequence>
<evidence type="ECO:0000313" key="1">
    <source>
        <dbReference type="EMBL" id="HIY88179.1"/>
    </source>
</evidence>
<proteinExistence type="predicted"/>
<reference evidence="1" key="1">
    <citation type="journal article" date="2021" name="PeerJ">
        <title>Extensive microbial diversity within the chicken gut microbiome revealed by metagenomics and culture.</title>
        <authorList>
            <person name="Gilroy R."/>
            <person name="Ravi A."/>
            <person name="Getino M."/>
            <person name="Pursley I."/>
            <person name="Horton D.L."/>
            <person name="Alikhan N.F."/>
            <person name="Baker D."/>
            <person name="Gharbi K."/>
            <person name="Hall N."/>
            <person name="Watson M."/>
            <person name="Adriaenssens E.M."/>
            <person name="Foster-Nyarko E."/>
            <person name="Jarju S."/>
            <person name="Secka A."/>
            <person name="Antonio M."/>
            <person name="Oren A."/>
            <person name="Chaudhuri R.R."/>
            <person name="La Ragione R."/>
            <person name="Hildebrand F."/>
            <person name="Pallen M.J."/>
        </authorList>
    </citation>
    <scope>NUCLEOTIDE SEQUENCE</scope>
    <source>
        <strain evidence="1">Gambia2-208</strain>
    </source>
</reference>
<name>A0A9D2CL49_9BACE</name>
<dbReference type="EMBL" id="DXCV01000039">
    <property type="protein sequence ID" value="HIY88179.1"/>
    <property type="molecule type" value="Genomic_DNA"/>
</dbReference>
<protein>
    <submittedName>
        <fullName evidence="1">Uncharacterized protein</fullName>
    </submittedName>
</protein>
<evidence type="ECO:0000313" key="2">
    <source>
        <dbReference type="Proteomes" id="UP000886851"/>
    </source>
</evidence>
<dbReference type="Proteomes" id="UP000886851">
    <property type="component" value="Unassembled WGS sequence"/>
</dbReference>
<gene>
    <name evidence="1" type="ORF">H9824_05690</name>
</gene>
<organism evidence="1 2">
    <name type="scientific">Candidatus Bacteroides pullicola</name>
    <dbReference type="NCBI Taxonomy" id="2838475"/>
    <lineage>
        <taxon>Bacteria</taxon>
        <taxon>Pseudomonadati</taxon>
        <taxon>Bacteroidota</taxon>
        <taxon>Bacteroidia</taxon>
        <taxon>Bacteroidales</taxon>
        <taxon>Bacteroidaceae</taxon>
        <taxon>Bacteroides</taxon>
    </lineage>
</organism>